<feature type="domain" description="Fido" evidence="8">
    <location>
        <begin position="118"/>
        <end position="260"/>
    </location>
</feature>
<dbReference type="Pfam" id="PF02661">
    <property type="entry name" value="Fic"/>
    <property type="match status" value="1"/>
</dbReference>
<dbReference type="Pfam" id="PF18495">
    <property type="entry name" value="VbhA"/>
    <property type="match status" value="1"/>
</dbReference>
<dbReference type="eggNOG" id="COG2184">
    <property type="taxonomic scope" value="Bacteria"/>
</dbReference>
<reference evidence="9 10" key="1">
    <citation type="submission" date="2014-03" db="EMBL/GenBank/DDBJ databases">
        <title>Genomics of Bifidobacteria.</title>
        <authorList>
            <person name="Ventura M."/>
            <person name="Milani C."/>
            <person name="Lugli G.A."/>
        </authorList>
    </citation>
    <scope>NUCLEOTIDE SEQUENCE [LARGE SCALE GENOMIC DNA]</scope>
    <source>
        <strain evidence="9 10">LMG 11591</strain>
    </source>
</reference>
<dbReference type="PANTHER" id="PTHR39560">
    <property type="entry name" value="PROTEIN ADENYLYLTRANSFERASE FIC-RELATED"/>
    <property type="match status" value="1"/>
</dbReference>
<dbReference type="RefSeq" id="WP_022859490.1">
    <property type="nucleotide sequence ID" value="NZ_JGZB01000006.1"/>
</dbReference>
<dbReference type="PANTHER" id="PTHR39560:SF1">
    <property type="entry name" value="PROTEIN ADENYLYLTRANSFERASE FIC-RELATED"/>
    <property type="match status" value="1"/>
</dbReference>
<accession>A0A087BA78</accession>
<keyword evidence="3" id="KW-0547">Nucleotide-binding</keyword>
<keyword evidence="1 9" id="KW-0808">Transferase</keyword>
<dbReference type="AlphaFoldDB" id="A0A087BA78"/>
<organism evidence="9 10">
    <name type="scientific">Bifidobacterium magnum</name>
    <dbReference type="NCBI Taxonomy" id="1692"/>
    <lineage>
        <taxon>Bacteria</taxon>
        <taxon>Bacillati</taxon>
        <taxon>Actinomycetota</taxon>
        <taxon>Actinomycetes</taxon>
        <taxon>Bifidobacteriales</taxon>
        <taxon>Bifidobacteriaceae</taxon>
        <taxon>Bifidobacterium</taxon>
    </lineage>
</organism>
<evidence type="ECO:0000256" key="5">
    <source>
        <dbReference type="ARBA" id="ARBA00034531"/>
    </source>
</evidence>
<dbReference type="Gene3D" id="1.10.3290.10">
    <property type="entry name" value="Fido-like domain"/>
    <property type="match status" value="1"/>
</dbReference>
<dbReference type="Proteomes" id="UP000029052">
    <property type="component" value="Unassembled WGS sequence"/>
</dbReference>
<dbReference type="EC" id="2.7.7.108" evidence="5"/>
<dbReference type="GO" id="GO:0051302">
    <property type="term" value="P:regulation of cell division"/>
    <property type="evidence" value="ECO:0007669"/>
    <property type="project" value="TreeGrafter"/>
</dbReference>
<evidence type="ECO:0000256" key="2">
    <source>
        <dbReference type="ARBA" id="ARBA00022695"/>
    </source>
</evidence>
<protein>
    <recommendedName>
        <fullName evidence="5">protein adenylyltransferase</fullName>
        <ecNumber evidence="5">2.7.7.108</ecNumber>
    </recommendedName>
</protein>
<dbReference type="GO" id="GO:0070733">
    <property type="term" value="F:AMPylase activity"/>
    <property type="evidence" value="ECO:0007669"/>
    <property type="project" value="UniProtKB-EC"/>
</dbReference>
<dbReference type="GO" id="GO:0005524">
    <property type="term" value="F:ATP binding"/>
    <property type="evidence" value="ECO:0007669"/>
    <property type="project" value="UniProtKB-KW"/>
</dbReference>
<dbReference type="EMBL" id="JGZB01000006">
    <property type="protein sequence ID" value="KFI67928.1"/>
    <property type="molecule type" value="Genomic_DNA"/>
</dbReference>
<dbReference type="InterPro" id="IPR036597">
    <property type="entry name" value="Fido-like_dom_sf"/>
</dbReference>
<keyword evidence="2 9" id="KW-0548">Nucleotidyltransferase</keyword>
<dbReference type="InterPro" id="IPR041535">
    <property type="entry name" value="VbhA"/>
</dbReference>
<comment type="caution">
    <text evidence="9">The sequence shown here is derived from an EMBL/GenBank/DDBJ whole genome shotgun (WGS) entry which is preliminary data.</text>
</comment>
<keyword evidence="10" id="KW-1185">Reference proteome</keyword>
<evidence type="ECO:0000256" key="4">
    <source>
        <dbReference type="ARBA" id="ARBA00022840"/>
    </source>
</evidence>
<dbReference type="SUPFAM" id="SSF140931">
    <property type="entry name" value="Fic-like"/>
    <property type="match status" value="1"/>
</dbReference>
<sequence length="274" mass="30415">MVVNGKDRRERLDAVSRAVASARLEGLEPSGKLVGDFREWVDGEASIEALVEHRAAYWKAGRPAMGSVGGPDPYVVEGTCTLRNRLGVADPAELAVAENDVVSLRAAQLYARLPRATGLIGQLRNIHRQLFRDVYDWAGEVRRIDISKGGTMFHPVRMFPTAITYCEQSLRDDNLLRGLPYERFVLKLATHYDQVNSLHLFREGNGRSQRIFFDAIAHDAGYRIDWGQAGVRENMEASRAATLTGDTSLLAAMFRTIVRPLSEPAVDEPGLPIL</sequence>
<evidence type="ECO:0000256" key="3">
    <source>
        <dbReference type="ARBA" id="ARBA00022741"/>
    </source>
</evidence>
<keyword evidence="4" id="KW-0067">ATP-binding</keyword>
<gene>
    <name evidence="9" type="ORF">BMAGN_0921</name>
</gene>
<evidence type="ECO:0000313" key="9">
    <source>
        <dbReference type="EMBL" id="KFI67928.1"/>
    </source>
</evidence>
<comment type="catalytic activity">
    <reaction evidence="7">
        <text>L-tyrosyl-[protein] + ATP = O-(5'-adenylyl)-L-tyrosyl-[protein] + diphosphate</text>
        <dbReference type="Rhea" id="RHEA:54288"/>
        <dbReference type="Rhea" id="RHEA-COMP:10136"/>
        <dbReference type="Rhea" id="RHEA-COMP:13846"/>
        <dbReference type="ChEBI" id="CHEBI:30616"/>
        <dbReference type="ChEBI" id="CHEBI:33019"/>
        <dbReference type="ChEBI" id="CHEBI:46858"/>
        <dbReference type="ChEBI" id="CHEBI:83624"/>
        <dbReference type="EC" id="2.7.7.108"/>
    </reaction>
</comment>
<evidence type="ECO:0000259" key="8">
    <source>
        <dbReference type="PROSITE" id="PS51459"/>
    </source>
</evidence>
<evidence type="ECO:0000256" key="1">
    <source>
        <dbReference type="ARBA" id="ARBA00022679"/>
    </source>
</evidence>
<comment type="catalytic activity">
    <reaction evidence="6">
        <text>L-threonyl-[protein] + ATP = 3-O-(5'-adenylyl)-L-threonyl-[protein] + diphosphate</text>
        <dbReference type="Rhea" id="RHEA:54292"/>
        <dbReference type="Rhea" id="RHEA-COMP:11060"/>
        <dbReference type="Rhea" id="RHEA-COMP:13847"/>
        <dbReference type="ChEBI" id="CHEBI:30013"/>
        <dbReference type="ChEBI" id="CHEBI:30616"/>
        <dbReference type="ChEBI" id="CHEBI:33019"/>
        <dbReference type="ChEBI" id="CHEBI:138113"/>
        <dbReference type="EC" id="2.7.7.108"/>
    </reaction>
</comment>
<dbReference type="InterPro" id="IPR043038">
    <property type="entry name" value="VbhA_sf"/>
</dbReference>
<dbReference type="CDD" id="cd11586">
    <property type="entry name" value="VbhA_like"/>
    <property type="match status" value="1"/>
</dbReference>
<evidence type="ECO:0000313" key="10">
    <source>
        <dbReference type="Proteomes" id="UP000029052"/>
    </source>
</evidence>
<name>A0A087BA78_9BIFI</name>
<evidence type="ECO:0000256" key="7">
    <source>
        <dbReference type="ARBA" id="ARBA00048696"/>
    </source>
</evidence>
<dbReference type="Gene3D" id="1.10.8.1050">
    <property type="entry name" value="Antitoxin VbhA-like"/>
    <property type="match status" value="1"/>
</dbReference>
<proteinExistence type="predicted"/>
<dbReference type="PROSITE" id="PS51459">
    <property type="entry name" value="FIDO"/>
    <property type="match status" value="1"/>
</dbReference>
<dbReference type="InterPro" id="IPR003812">
    <property type="entry name" value="Fido"/>
</dbReference>
<evidence type="ECO:0000256" key="6">
    <source>
        <dbReference type="ARBA" id="ARBA00047939"/>
    </source>
</evidence>
<dbReference type="InterPro" id="IPR033788">
    <property type="entry name" value="VbhA-like"/>
</dbReference>